<feature type="domain" description="Retropepsins" evidence="3">
    <location>
        <begin position="47"/>
        <end position="149"/>
    </location>
</feature>
<organism evidence="5 6">
    <name type="scientific">Popillia japonica</name>
    <name type="common">Japanese beetle</name>
    <dbReference type="NCBI Taxonomy" id="7064"/>
    <lineage>
        <taxon>Eukaryota</taxon>
        <taxon>Metazoa</taxon>
        <taxon>Ecdysozoa</taxon>
        <taxon>Arthropoda</taxon>
        <taxon>Hexapoda</taxon>
        <taxon>Insecta</taxon>
        <taxon>Pterygota</taxon>
        <taxon>Neoptera</taxon>
        <taxon>Endopterygota</taxon>
        <taxon>Coleoptera</taxon>
        <taxon>Polyphaga</taxon>
        <taxon>Scarabaeiformia</taxon>
        <taxon>Scarabaeidae</taxon>
        <taxon>Rutelinae</taxon>
        <taxon>Popillia</taxon>
    </lineage>
</organism>
<dbReference type="PANTHER" id="PTHR33064">
    <property type="entry name" value="POL PROTEIN"/>
    <property type="match status" value="1"/>
</dbReference>
<keyword evidence="5" id="KW-0645">Protease</keyword>
<dbReference type="Gene3D" id="2.40.70.10">
    <property type="entry name" value="Acid Proteases"/>
    <property type="match status" value="1"/>
</dbReference>
<keyword evidence="1" id="KW-0378">Hydrolase</keyword>
<feature type="compositionally biased region" description="Acidic residues" evidence="2">
    <location>
        <begin position="343"/>
        <end position="393"/>
    </location>
</feature>
<evidence type="ECO:0000259" key="4">
    <source>
        <dbReference type="Pfam" id="PF13843"/>
    </source>
</evidence>
<dbReference type="InterPro" id="IPR029526">
    <property type="entry name" value="PGBD"/>
</dbReference>
<dbReference type="EMBL" id="JASPKY010001246">
    <property type="protein sequence ID" value="KAK9675148.1"/>
    <property type="molecule type" value="Genomic_DNA"/>
</dbReference>
<protein>
    <submittedName>
        <fullName evidence="5">Retroviral aspartyl protease</fullName>
    </submittedName>
</protein>
<dbReference type="GO" id="GO:0071897">
    <property type="term" value="P:DNA biosynthetic process"/>
    <property type="evidence" value="ECO:0007669"/>
    <property type="project" value="UniProtKB-ARBA"/>
</dbReference>
<name>A0AAW1HGC5_POPJA</name>
<feature type="region of interest" description="Disordered" evidence="2">
    <location>
        <begin position="343"/>
        <end position="396"/>
    </location>
</feature>
<dbReference type="Proteomes" id="UP001458880">
    <property type="component" value="Unassembled WGS sequence"/>
</dbReference>
<accession>A0AAW1HGC5</accession>
<dbReference type="InterPro" id="IPR043128">
    <property type="entry name" value="Rev_trsase/Diguanyl_cyclase"/>
</dbReference>
<dbReference type="CDD" id="cd00303">
    <property type="entry name" value="retropepsin_like"/>
    <property type="match status" value="1"/>
</dbReference>
<reference evidence="5 6" key="1">
    <citation type="journal article" date="2024" name="BMC Genomics">
        <title>De novo assembly and annotation of Popillia japonica's genome with initial clues to its potential as an invasive pest.</title>
        <authorList>
            <person name="Cucini C."/>
            <person name="Boschi S."/>
            <person name="Funari R."/>
            <person name="Cardaioli E."/>
            <person name="Iannotti N."/>
            <person name="Marturano G."/>
            <person name="Paoli F."/>
            <person name="Bruttini M."/>
            <person name="Carapelli A."/>
            <person name="Frati F."/>
            <person name="Nardi F."/>
        </authorList>
    </citation>
    <scope>NUCLEOTIDE SEQUENCE [LARGE SCALE GENOMIC DNA]</scope>
    <source>
        <strain evidence="5">DMR45628</strain>
    </source>
</reference>
<dbReference type="Pfam" id="PF13843">
    <property type="entry name" value="DDE_Tnp_1_7"/>
    <property type="match status" value="1"/>
</dbReference>
<keyword evidence="6" id="KW-1185">Reference proteome</keyword>
<evidence type="ECO:0000259" key="3">
    <source>
        <dbReference type="Pfam" id="PF00077"/>
    </source>
</evidence>
<feature type="domain" description="PiggyBac transposable element-derived protein" evidence="4">
    <location>
        <begin position="415"/>
        <end position="478"/>
    </location>
</feature>
<dbReference type="InterPro" id="IPR018061">
    <property type="entry name" value="Retropepsins"/>
</dbReference>
<dbReference type="GO" id="GO:0008233">
    <property type="term" value="F:peptidase activity"/>
    <property type="evidence" value="ECO:0007669"/>
    <property type="project" value="UniProtKB-KW"/>
</dbReference>
<dbReference type="SUPFAM" id="SSF50630">
    <property type="entry name" value="Acid proteases"/>
    <property type="match status" value="1"/>
</dbReference>
<sequence>MSKTGLFSCNKFGHISKDCNKQREQNRTTRQNDGGNRTCIVHEGEKEPQGHITLTLNGHLFYGFVDTGSEINLLKASSYIQMGAPMFSGNPITIRGLGNVETRTLGKFMAHVTIDSHQFSTDVHVVSDEAIPTKLIVGKPILEQVTLTISSEGIQVTAPTIFDVKDGLEKLKIVLRTAEENGLEIKWKKCQFLKDNVTYLGHEIENGTVTPSRKKIEAVADFPEPTTLKKVQIIEKEYANLFMEEREELRKIAKQQMAIVQTENIATFNKKRKTATKYKVGDLVAIRRIQFRSLSKDLCQCRDIFKTLYEVLNKFLLNKRFCVMDPKEEAKLLQWYDEVETGSECDPFSDDEQDEGDELGNEQEELLPDEDNNILESENQDDDDENEEWEDTEKEIPNFKFDEVQSGIKIDIQNVSNIEIYQGKADNNDAITSKTESLVLRLLEPYLDKGHHIYMDNFYNSVSLSSKLISRKTHSTGTGVTWTSIAV</sequence>
<dbReference type="InterPro" id="IPR021109">
    <property type="entry name" value="Peptidase_aspartic_dom_sf"/>
</dbReference>
<evidence type="ECO:0000256" key="2">
    <source>
        <dbReference type="SAM" id="MobiDB-lite"/>
    </source>
</evidence>
<evidence type="ECO:0000256" key="1">
    <source>
        <dbReference type="ARBA" id="ARBA00022801"/>
    </source>
</evidence>
<dbReference type="Pfam" id="PF00077">
    <property type="entry name" value="RVP"/>
    <property type="match status" value="1"/>
</dbReference>
<dbReference type="SUPFAM" id="SSF56672">
    <property type="entry name" value="DNA/RNA polymerases"/>
    <property type="match status" value="1"/>
</dbReference>
<dbReference type="PANTHER" id="PTHR33064:SF37">
    <property type="entry name" value="RIBONUCLEASE H"/>
    <property type="match status" value="1"/>
</dbReference>
<dbReference type="InterPro" id="IPR051320">
    <property type="entry name" value="Viral_Replic_Matur_Polypro"/>
</dbReference>
<gene>
    <name evidence="5" type="ORF">QE152_g40604</name>
</gene>
<comment type="caution">
    <text evidence="5">The sequence shown here is derived from an EMBL/GenBank/DDBJ whole genome shotgun (WGS) entry which is preliminary data.</text>
</comment>
<dbReference type="InterPro" id="IPR043502">
    <property type="entry name" value="DNA/RNA_pol_sf"/>
</dbReference>
<dbReference type="GO" id="GO:0006508">
    <property type="term" value="P:proteolysis"/>
    <property type="evidence" value="ECO:0007669"/>
    <property type="project" value="UniProtKB-KW"/>
</dbReference>
<evidence type="ECO:0000313" key="6">
    <source>
        <dbReference type="Proteomes" id="UP001458880"/>
    </source>
</evidence>
<evidence type="ECO:0000313" key="5">
    <source>
        <dbReference type="EMBL" id="KAK9675148.1"/>
    </source>
</evidence>
<dbReference type="Gene3D" id="3.30.70.270">
    <property type="match status" value="1"/>
</dbReference>
<proteinExistence type="predicted"/>
<dbReference type="AlphaFoldDB" id="A0AAW1HGC5"/>